<accession>A0ABY7FP72</accession>
<evidence type="ECO:0000313" key="5">
    <source>
        <dbReference type="Proteomes" id="UP001164746"/>
    </source>
</evidence>
<comment type="subcellular location">
    <subcellularLocation>
        <location evidence="2">Nucleus</location>
    </subcellularLocation>
</comment>
<dbReference type="Pfam" id="PF08652">
    <property type="entry name" value="RAI1"/>
    <property type="match status" value="1"/>
</dbReference>
<comment type="cofactor">
    <cofactor evidence="2">
        <name>a divalent metal cation</name>
        <dbReference type="ChEBI" id="CHEBI:60240"/>
    </cofactor>
</comment>
<dbReference type="PANTHER" id="PTHR12395:SF9">
    <property type="entry name" value="DECAPPING AND EXORIBONUCLEASE PROTEIN"/>
    <property type="match status" value="1"/>
</dbReference>
<keyword evidence="2" id="KW-0479">Metal-binding</keyword>
<dbReference type="PANTHER" id="PTHR12395">
    <property type="entry name" value="DOM-3 RELATED"/>
    <property type="match status" value="1"/>
</dbReference>
<keyword evidence="2" id="KW-0547">Nucleotide-binding</keyword>
<evidence type="ECO:0000313" key="4">
    <source>
        <dbReference type="EMBL" id="WAR21011.1"/>
    </source>
</evidence>
<name>A0ABY7FP72_MYAAR</name>
<proteinExistence type="inferred from homology"/>
<organism evidence="4 5">
    <name type="scientific">Mya arenaria</name>
    <name type="common">Soft-shell clam</name>
    <dbReference type="NCBI Taxonomy" id="6604"/>
    <lineage>
        <taxon>Eukaryota</taxon>
        <taxon>Metazoa</taxon>
        <taxon>Spiralia</taxon>
        <taxon>Lophotrochozoa</taxon>
        <taxon>Mollusca</taxon>
        <taxon>Bivalvia</taxon>
        <taxon>Autobranchia</taxon>
        <taxon>Heteroconchia</taxon>
        <taxon>Euheterodonta</taxon>
        <taxon>Imparidentia</taxon>
        <taxon>Neoheterodontei</taxon>
        <taxon>Myida</taxon>
        <taxon>Myoidea</taxon>
        <taxon>Myidae</taxon>
        <taxon>Mya</taxon>
    </lineage>
</organism>
<dbReference type="EC" id="3.6.1.-" evidence="2"/>
<keyword evidence="2" id="KW-0540">Nuclease</keyword>
<keyword evidence="2" id="KW-0378">Hydrolase</keyword>
<feature type="domain" description="RAI1-like" evidence="3">
    <location>
        <begin position="9"/>
        <end position="311"/>
    </location>
</feature>
<dbReference type="EMBL" id="CP111023">
    <property type="protein sequence ID" value="WAR21011.1"/>
    <property type="molecule type" value="Genomic_DNA"/>
</dbReference>
<reference evidence="4" key="1">
    <citation type="submission" date="2022-11" db="EMBL/GenBank/DDBJ databases">
        <title>Centuries of genome instability and evolution in soft-shell clam transmissible cancer (bioRxiv).</title>
        <authorList>
            <person name="Hart S.F.M."/>
            <person name="Yonemitsu M.A."/>
            <person name="Giersch R.M."/>
            <person name="Beal B.F."/>
            <person name="Arriagada G."/>
            <person name="Davis B.W."/>
            <person name="Ostrander E.A."/>
            <person name="Goff S.P."/>
            <person name="Metzger M.J."/>
        </authorList>
    </citation>
    <scope>NUCLEOTIDE SEQUENCE</scope>
    <source>
        <strain evidence="4">MELC-2E11</strain>
        <tissue evidence="4">Siphon/mantle</tissue>
    </source>
</reference>
<evidence type="ECO:0000259" key="3">
    <source>
        <dbReference type="Pfam" id="PF08652"/>
    </source>
</evidence>
<keyword evidence="2" id="KW-0694">RNA-binding</keyword>
<sequence length="335" mass="38566">MAAAAKDRDPTKIGCFSLDIDGNFHDDDSKKKTFNKPPNYTPDVSVTVKFDLNKGRMAERRDEQKHEKLDNLLDWISGHKQEIIKDGNTQTDFVCRRSLLKEVMSFPFEENKKLRLDVTLHKGIFYLNKGKYPTENLEQQDTQQQPQMGRIEGDWGYKFEQYLTEDMVYNSRESFYNVMKVKLGSHTIVYSSRVDAVSADESGEHSVEFKTVKESKPGTKPFNKYKLRDMWIQSVLGGVPEIICGLRSVEGKTDTGIVIKLKTYKTEKIPTMKDIPGLWKPDKCWKSLDKLLTFIKSNVKENNPSLGLEMQGDDYTIRPPHEFLPETYTTDQPGL</sequence>
<keyword evidence="2" id="KW-0539">Nucleus</keyword>
<dbReference type="InterPro" id="IPR013961">
    <property type="entry name" value="RAI1"/>
</dbReference>
<dbReference type="InterPro" id="IPR039039">
    <property type="entry name" value="RAI1-like_fam"/>
</dbReference>
<protein>
    <recommendedName>
        <fullName evidence="2">Decapping nuclease</fullName>
        <ecNumber evidence="2">3.6.1.-</ecNumber>
    </recommendedName>
</protein>
<dbReference type="Proteomes" id="UP001164746">
    <property type="component" value="Chromosome 12"/>
</dbReference>
<keyword evidence="5" id="KW-1185">Reference proteome</keyword>
<comment type="function">
    <text evidence="2">Decapping enzyme for NAD-capped RNAs: specifically hydrolyzes the nicotinamide adenine dinucleotide (NAD) cap from a subset of RNAs by removing the entire NAD moiety from the 5'-end of an NAD-capped RNA.</text>
</comment>
<evidence type="ECO:0000256" key="1">
    <source>
        <dbReference type="ARBA" id="ARBA00006562"/>
    </source>
</evidence>
<gene>
    <name evidence="4" type="ORF">MAR_014985</name>
</gene>
<comment type="similarity">
    <text evidence="1 2">Belongs to the DXO/Dom3Z family.</text>
</comment>
<evidence type="ECO:0000256" key="2">
    <source>
        <dbReference type="RuleBase" id="RU367113"/>
    </source>
</evidence>